<gene>
    <name evidence="2" type="ORF">EVAR_35986_1</name>
</gene>
<dbReference type="Proteomes" id="UP000299102">
    <property type="component" value="Unassembled WGS sequence"/>
</dbReference>
<evidence type="ECO:0000313" key="3">
    <source>
        <dbReference type="Proteomes" id="UP000299102"/>
    </source>
</evidence>
<dbReference type="AlphaFoldDB" id="A0A4C1WW73"/>
<comment type="caution">
    <text evidence="2">The sequence shown here is derived from an EMBL/GenBank/DDBJ whole genome shotgun (WGS) entry which is preliminary data.</text>
</comment>
<sequence length="208" mass="23820">MKDENLDQNNGEHSINSRHTRYRDPFYMRVRPQTKIIYNENYQVKQREPSESRCSSPPMDTRNSKVTRTPPAGRGARRVGHCRYNYMLDISRTVLGYAGCFGHAEAGSLREPGPLGIQNFGLWTEGRLRPQVLPGAGWELLTTIAIDGMTTSRTDGLTYSLRHEACGMLCFQFKSSSLDSFVVKIETQYLLPRRQRTWPLATLFHFTL</sequence>
<accession>A0A4C1WW73</accession>
<feature type="region of interest" description="Disordered" evidence="1">
    <location>
        <begin position="1"/>
        <end position="20"/>
    </location>
</feature>
<name>A0A4C1WW73_EUMVA</name>
<proteinExistence type="predicted"/>
<protein>
    <submittedName>
        <fullName evidence="2">Uncharacterized protein</fullName>
    </submittedName>
</protein>
<feature type="region of interest" description="Disordered" evidence="1">
    <location>
        <begin position="43"/>
        <end position="75"/>
    </location>
</feature>
<organism evidence="2 3">
    <name type="scientific">Eumeta variegata</name>
    <name type="common">Bagworm moth</name>
    <name type="synonym">Eumeta japonica</name>
    <dbReference type="NCBI Taxonomy" id="151549"/>
    <lineage>
        <taxon>Eukaryota</taxon>
        <taxon>Metazoa</taxon>
        <taxon>Ecdysozoa</taxon>
        <taxon>Arthropoda</taxon>
        <taxon>Hexapoda</taxon>
        <taxon>Insecta</taxon>
        <taxon>Pterygota</taxon>
        <taxon>Neoptera</taxon>
        <taxon>Endopterygota</taxon>
        <taxon>Lepidoptera</taxon>
        <taxon>Glossata</taxon>
        <taxon>Ditrysia</taxon>
        <taxon>Tineoidea</taxon>
        <taxon>Psychidae</taxon>
        <taxon>Oiketicinae</taxon>
        <taxon>Eumeta</taxon>
    </lineage>
</organism>
<evidence type="ECO:0000256" key="1">
    <source>
        <dbReference type="SAM" id="MobiDB-lite"/>
    </source>
</evidence>
<keyword evidence="3" id="KW-1185">Reference proteome</keyword>
<reference evidence="2 3" key="1">
    <citation type="journal article" date="2019" name="Commun. Biol.">
        <title>The bagworm genome reveals a unique fibroin gene that provides high tensile strength.</title>
        <authorList>
            <person name="Kono N."/>
            <person name="Nakamura H."/>
            <person name="Ohtoshi R."/>
            <person name="Tomita M."/>
            <person name="Numata K."/>
            <person name="Arakawa K."/>
        </authorList>
    </citation>
    <scope>NUCLEOTIDE SEQUENCE [LARGE SCALE GENOMIC DNA]</scope>
</reference>
<dbReference type="EMBL" id="BGZK01000647">
    <property type="protein sequence ID" value="GBP54429.1"/>
    <property type="molecule type" value="Genomic_DNA"/>
</dbReference>
<evidence type="ECO:0000313" key="2">
    <source>
        <dbReference type="EMBL" id="GBP54429.1"/>
    </source>
</evidence>